<name>A0A3N4M537_9BACT</name>
<accession>A0A3N4M537</accession>
<dbReference type="AlphaFoldDB" id="A0A3N4M537"/>
<dbReference type="InterPro" id="IPR018914">
    <property type="entry name" value="DUF2480"/>
</dbReference>
<dbReference type="OrthoDB" id="9803040at2"/>
<dbReference type="Pfam" id="PF10652">
    <property type="entry name" value="DUF2480"/>
    <property type="match status" value="1"/>
</dbReference>
<dbReference type="RefSeq" id="WP_120519400.1">
    <property type="nucleotide sequence ID" value="NZ_QXZY01000019.1"/>
</dbReference>
<proteinExistence type="predicted"/>
<comment type="caution">
    <text evidence="1">The sequence shown here is derived from an EMBL/GenBank/DDBJ whole genome shotgun (WGS) entry which is preliminary data.</text>
</comment>
<evidence type="ECO:0000313" key="2">
    <source>
        <dbReference type="Proteomes" id="UP000279089"/>
    </source>
</evidence>
<dbReference type="Proteomes" id="UP000279089">
    <property type="component" value="Unassembled WGS sequence"/>
</dbReference>
<organism evidence="1 2">
    <name type="scientific">Chitinophaga barathri</name>
    <dbReference type="NCBI Taxonomy" id="1647451"/>
    <lineage>
        <taxon>Bacteria</taxon>
        <taxon>Pseudomonadati</taxon>
        <taxon>Bacteroidota</taxon>
        <taxon>Chitinophagia</taxon>
        <taxon>Chitinophagales</taxon>
        <taxon>Chitinophagaceae</taxon>
        <taxon>Chitinophaga</taxon>
    </lineage>
</organism>
<protein>
    <submittedName>
        <fullName evidence="1">DUF2480 family protein</fullName>
    </submittedName>
</protein>
<dbReference type="EMBL" id="RMBX01000020">
    <property type="protein sequence ID" value="RPD38025.1"/>
    <property type="molecule type" value="Genomic_DNA"/>
</dbReference>
<keyword evidence="2" id="KW-1185">Reference proteome</keyword>
<gene>
    <name evidence="1" type="ORF">EG028_27335</name>
</gene>
<sequence>MEEIVNKVAQSALTTIDLENYYPQGETVVFDMKDHLFMELILKEKDFRAALLALDWETYRDKNVAITCTADAIVPLWAYMLVASYLEPVAKFYAFGDAEFVHKTLYLKNIAAIDPAQFQDQRIVVKGCGDKTVSEAAYVEITRVLRPVVKSIMYGEPCSTVPVYKKK</sequence>
<evidence type="ECO:0000313" key="1">
    <source>
        <dbReference type="EMBL" id="RPD38025.1"/>
    </source>
</evidence>
<reference evidence="2" key="1">
    <citation type="submission" date="2018-11" db="EMBL/GenBank/DDBJ databases">
        <title>Chitinophaga lutea sp.nov., isolate from arsenic contaminated soil.</title>
        <authorList>
            <person name="Zong Y."/>
        </authorList>
    </citation>
    <scope>NUCLEOTIDE SEQUENCE [LARGE SCALE GENOMIC DNA]</scope>
    <source>
        <strain evidence="2">YLT18</strain>
    </source>
</reference>